<protein>
    <submittedName>
        <fullName evidence="2">Uncharacterized protein</fullName>
    </submittedName>
</protein>
<dbReference type="Proteomes" id="UP000609726">
    <property type="component" value="Unassembled WGS sequence"/>
</dbReference>
<evidence type="ECO:0000313" key="3">
    <source>
        <dbReference type="Proteomes" id="UP000609726"/>
    </source>
</evidence>
<sequence length="59" mass="6943">MNDQQLHAYCLEWVSWCFTRRFCIKPGTQSQLTKMQPSRSGVEGNARDNNEIIQNRRAK</sequence>
<feature type="compositionally biased region" description="Polar residues" evidence="1">
    <location>
        <begin position="29"/>
        <end position="39"/>
    </location>
</feature>
<dbReference type="EMBL" id="WHJH01000078">
    <property type="protein sequence ID" value="NHZ93526.1"/>
    <property type="molecule type" value="Genomic_DNA"/>
</dbReference>
<proteinExistence type="predicted"/>
<name>A0ABX0P3T4_9BURK</name>
<evidence type="ECO:0000256" key="1">
    <source>
        <dbReference type="SAM" id="MobiDB-lite"/>
    </source>
</evidence>
<keyword evidence="3" id="KW-1185">Reference proteome</keyword>
<comment type="caution">
    <text evidence="2">The sequence shown here is derived from an EMBL/GenBank/DDBJ whole genome shotgun (WGS) entry which is preliminary data.</text>
</comment>
<evidence type="ECO:0000313" key="2">
    <source>
        <dbReference type="EMBL" id="NHZ93526.1"/>
    </source>
</evidence>
<feature type="region of interest" description="Disordered" evidence="1">
    <location>
        <begin position="29"/>
        <end position="59"/>
    </location>
</feature>
<reference evidence="2 3" key="1">
    <citation type="submission" date="2019-10" db="EMBL/GenBank/DDBJ databases">
        <title>Taxonomy of Antarctic Massilia spp.: description of Massilia rubra sp. nov., Massilia aquatica sp. nov., Massilia mucilaginosa sp. nov., Massilia frigida sp. nov. isolated from streams, lakes and regoliths.</title>
        <authorList>
            <person name="Holochova P."/>
            <person name="Sedlacek I."/>
            <person name="Kralova S."/>
            <person name="Maslanova I."/>
            <person name="Busse H.-J."/>
            <person name="Stankova E."/>
            <person name="Vrbovska V."/>
            <person name="Kovarovic V."/>
            <person name="Bartak M."/>
            <person name="Svec P."/>
            <person name="Pantucek R."/>
        </authorList>
    </citation>
    <scope>NUCLEOTIDE SEQUENCE [LARGE SCALE GENOMIC DNA]</scope>
    <source>
        <strain evidence="2 3">CCM 8733</strain>
    </source>
</reference>
<accession>A0ABX0P3T4</accession>
<organism evidence="2 3">
    <name type="scientific">Massilia mucilaginosa</name>
    <dbReference type="NCBI Taxonomy" id="2609282"/>
    <lineage>
        <taxon>Bacteria</taxon>
        <taxon>Pseudomonadati</taxon>
        <taxon>Pseudomonadota</taxon>
        <taxon>Betaproteobacteria</taxon>
        <taxon>Burkholderiales</taxon>
        <taxon>Oxalobacteraceae</taxon>
        <taxon>Telluria group</taxon>
        <taxon>Massilia</taxon>
    </lineage>
</organism>
<dbReference type="RefSeq" id="WP_166882212.1">
    <property type="nucleotide sequence ID" value="NZ_WHJH01000078.1"/>
</dbReference>
<gene>
    <name evidence="2" type="ORF">F2P45_31670</name>
</gene>